<proteinExistence type="predicted"/>
<protein>
    <recommendedName>
        <fullName evidence="4">UspA domain-containing protein</fullName>
    </recommendedName>
</protein>
<dbReference type="KEGG" id="kaf:KAFR_0H00640"/>
<reference evidence="2 3" key="1">
    <citation type="journal article" date="2011" name="Proc. Natl. Acad. Sci. U.S.A.">
        <title>Evolutionary erosion of yeast sex chromosomes by mating-type switching accidents.</title>
        <authorList>
            <person name="Gordon J.L."/>
            <person name="Armisen D."/>
            <person name="Proux-Wera E."/>
            <person name="Oheigeartaigh S.S."/>
            <person name="Byrne K.P."/>
            <person name="Wolfe K.H."/>
        </authorList>
    </citation>
    <scope>NUCLEOTIDE SEQUENCE [LARGE SCALE GENOMIC DNA]</scope>
    <source>
        <strain evidence="3">ATCC 22294 / BCRC 22015 / CBS 2517 / CECT 1963 / NBRC 1671 / NRRL Y-8276</strain>
    </source>
</reference>
<organism evidence="2 3">
    <name type="scientific">Kazachstania africana (strain ATCC 22294 / BCRC 22015 / CBS 2517 / CECT 1963 / NBRC 1671 / NRRL Y-8276)</name>
    <name type="common">Yeast</name>
    <name type="synonym">Kluyveromyces africanus</name>
    <dbReference type="NCBI Taxonomy" id="1071382"/>
    <lineage>
        <taxon>Eukaryota</taxon>
        <taxon>Fungi</taxon>
        <taxon>Dikarya</taxon>
        <taxon>Ascomycota</taxon>
        <taxon>Saccharomycotina</taxon>
        <taxon>Saccharomycetes</taxon>
        <taxon>Saccharomycetales</taxon>
        <taxon>Saccharomycetaceae</taxon>
        <taxon>Kazachstania</taxon>
    </lineage>
</organism>
<keyword evidence="3" id="KW-1185">Reference proteome</keyword>
<name>H2AYR7_KAZAF</name>
<dbReference type="EMBL" id="HE650828">
    <property type="protein sequence ID" value="CCF59473.1"/>
    <property type="molecule type" value="Genomic_DNA"/>
</dbReference>
<sequence>MPSVTSKVNNFSPNIYKSIKLCMQPTPEDSSDAVSVTSDITYNKPYGPPLKSYPYKSFKPCVSFNTVPERNKEFDTIDKRYETDFQGVQFPSDYTMDEFYDNETETENSQFLLNNRYLLNDMDYVRHGRSHSPPPARRNNYGLLGTHTNNKSLELTKMFKIAENGRIVREDYPSRSTLKNDSLVITKFSPDRKKLWNERQLHLEDKLQNKERSFYFSKLLFDGQPAKKTKSKGIEGDGYTPLTKEQKRKNRILNEHIGFYKPRKILCYISGRKHTWVALDWMVTEFAQSMDHLIVVTRLPPLKTTGVASDSDWAPGYNMFDIKKTLASLELYVENLLHRCNNKAIKLTIEITIGKIRKVLIDMTNIYLPDLIITTTLNMQSYVKWRSKYVSDLLCTVFPIPIIVLPVLLMSEFEYDLQFPSSHQATIEPENKNVDSKIEKLDKILRSSFLSAPKPKSKAPVTSTIAENIQKPKSPVIKISFEDQNRLVPVKSAEAQFTEPNKLKNPFQSRKSTDLDLRRVKSSEVPSRNTESGGLFSFWKKPSKKGSVSPSRRLSLYDEITWDDQNKHPKEKKRTLLGKFTKH</sequence>
<dbReference type="SUPFAM" id="SSF52402">
    <property type="entry name" value="Adenine nucleotide alpha hydrolases-like"/>
    <property type="match status" value="1"/>
</dbReference>
<evidence type="ECO:0000313" key="2">
    <source>
        <dbReference type="EMBL" id="CCF59473.1"/>
    </source>
</evidence>
<evidence type="ECO:0000256" key="1">
    <source>
        <dbReference type="SAM" id="MobiDB-lite"/>
    </source>
</evidence>
<dbReference type="InParanoid" id="H2AYR7"/>
<gene>
    <name evidence="2" type="primary">KAFR0H00640</name>
    <name evidence="2" type="ORF">KAFR_0H00640</name>
</gene>
<dbReference type="eggNOG" id="ENOG502RISH">
    <property type="taxonomic scope" value="Eukaryota"/>
</dbReference>
<feature type="compositionally biased region" description="Basic residues" evidence="1">
    <location>
        <begin position="569"/>
        <end position="583"/>
    </location>
</feature>
<dbReference type="FunCoup" id="H2AYR7">
    <property type="interactions" value="102"/>
</dbReference>
<dbReference type="HOGENOM" id="CLU_012887_0_0_1"/>
<feature type="region of interest" description="Disordered" evidence="1">
    <location>
        <begin position="564"/>
        <end position="583"/>
    </location>
</feature>
<dbReference type="OrthoDB" id="843225at2759"/>
<dbReference type="Gene3D" id="3.40.50.620">
    <property type="entry name" value="HUPs"/>
    <property type="match status" value="1"/>
</dbReference>
<dbReference type="RefSeq" id="XP_003958608.1">
    <property type="nucleotide sequence ID" value="XM_003958559.1"/>
</dbReference>
<dbReference type="InterPro" id="IPR014729">
    <property type="entry name" value="Rossmann-like_a/b/a_fold"/>
</dbReference>
<dbReference type="GeneID" id="13887470"/>
<evidence type="ECO:0000313" key="3">
    <source>
        <dbReference type="Proteomes" id="UP000005220"/>
    </source>
</evidence>
<evidence type="ECO:0008006" key="4">
    <source>
        <dbReference type="Google" id="ProtNLM"/>
    </source>
</evidence>
<dbReference type="AlphaFoldDB" id="H2AYR7"/>
<dbReference type="STRING" id="1071382.H2AYR7"/>
<accession>H2AYR7</accession>
<dbReference type="Proteomes" id="UP000005220">
    <property type="component" value="Chromosome 8"/>
</dbReference>